<dbReference type="PANTHER" id="PTHR35408:SF3">
    <property type="entry name" value="GLYCOSYLTRANSFERASE 2-LIKE DOMAIN-CONTAINING PROTEIN"/>
    <property type="match status" value="1"/>
</dbReference>
<feature type="domain" description="Glycosyltransferase 2-like" evidence="3">
    <location>
        <begin position="523"/>
        <end position="729"/>
    </location>
</feature>
<feature type="transmembrane region" description="Helical" evidence="2">
    <location>
        <begin position="286"/>
        <end position="307"/>
    </location>
</feature>
<keyword evidence="2" id="KW-0472">Membrane</keyword>
<feature type="transmembrane region" description="Helical" evidence="2">
    <location>
        <begin position="319"/>
        <end position="340"/>
    </location>
</feature>
<name>A0A9P4IH02_9PEZI</name>
<dbReference type="SUPFAM" id="SSF53448">
    <property type="entry name" value="Nucleotide-diphospho-sugar transferases"/>
    <property type="match status" value="1"/>
</dbReference>
<evidence type="ECO:0000256" key="2">
    <source>
        <dbReference type="SAM" id="Phobius"/>
    </source>
</evidence>
<dbReference type="InterPro" id="IPR057688">
    <property type="entry name" value="DUF7928"/>
</dbReference>
<dbReference type="InterPro" id="IPR001173">
    <property type="entry name" value="Glyco_trans_2-like"/>
</dbReference>
<keyword evidence="2" id="KW-1133">Transmembrane helix</keyword>
<feature type="region of interest" description="Disordered" evidence="1">
    <location>
        <begin position="1"/>
        <end position="81"/>
    </location>
</feature>
<dbReference type="OrthoDB" id="38531at2759"/>
<organism evidence="5 6">
    <name type="scientific">Rhizodiscina lignyota</name>
    <dbReference type="NCBI Taxonomy" id="1504668"/>
    <lineage>
        <taxon>Eukaryota</taxon>
        <taxon>Fungi</taxon>
        <taxon>Dikarya</taxon>
        <taxon>Ascomycota</taxon>
        <taxon>Pezizomycotina</taxon>
        <taxon>Dothideomycetes</taxon>
        <taxon>Pleosporomycetidae</taxon>
        <taxon>Aulographales</taxon>
        <taxon>Rhizodiscinaceae</taxon>
        <taxon>Rhizodiscina</taxon>
    </lineage>
</organism>
<gene>
    <name evidence="5" type="ORF">NA57DRAFT_76838</name>
</gene>
<evidence type="ECO:0000256" key="1">
    <source>
        <dbReference type="SAM" id="MobiDB-lite"/>
    </source>
</evidence>
<dbReference type="AlphaFoldDB" id="A0A9P4IH02"/>
<evidence type="ECO:0000313" key="6">
    <source>
        <dbReference type="Proteomes" id="UP000799772"/>
    </source>
</evidence>
<protein>
    <recommendedName>
        <fullName evidence="7">Glycosyltransferase 2-like domain-containing protein</fullName>
    </recommendedName>
</protein>
<accession>A0A9P4IH02</accession>
<reference evidence="5" key="1">
    <citation type="journal article" date="2020" name="Stud. Mycol.">
        <title>101 Dothideomycetes genomes: a test case for predicting lifestyles and emergence of pathogens.</title>
        <authorList>
            <person name="Haridas S."/>
            <person name="Albert R."/>
            <person name="Binder M."/>
            <person name="Bloem J."/>
            <person name="Labutti K."/>
            <person name="Salamov A."/>
            <person name="Andreopoulos B."/>
            <person name="Baker S."/>
            <person name="Barry K."/>
            <person name="Bills G."/>
            <person name="Bluhm B."/>
            <person name="Cannon C."/>
            <person name="Castanera R."/>
            <person name="Culley D."/>
            <person name="Daum C."/>
            <person name="Ezra D."/>
            <person name="Gonzalez J."/>
            <person name="Henrissat B."/>
            <person name="Kuo A."/>
            <person name="Liang C."/>
            <person name="Lipzen A."/>
            <person name="Lutzoni F."/>
            <person name="Magnuson J."/>
            <person name="Mondo S."/>
            <person name="Nolan M."/>
            <person name="Ohm R."/>
            <person name="Pangilinan J."/>
            <person name="Park H.-J."/>
            <person name="Ramirez L."/>
            <person name="Alfaro M."/>
            <person name="Sun H."/>
            <person name="Tritt A."/>
            <person name="Yoshinaga Y."/>
            <person name="Zwiers L.-H."/>
            <person name="Turgeon B."/>
            <person name="Goodwin S."/>
            <person name="Spatafora J."/>
            <person name="Crous P."/>
            <person name="Grigoriev I."/>
        </authorList>
    </citation>
    <scope>NUCLEOTIDE SEQUENCE</scope>
    <source>
        <strain evidence="5">CBS 133067</strain>
    </source>
</reference>
<dbReference type="EMBL" id="ML978127">
    <property type="protein sequence ID" value="KAF2098041.1"/>
    <property type="molecule type" value="Genomic_DNA"/>
</dbReference>
<feature type="transmembrane region" description="Helical" evidence="2">
    <location>
        <begin position="792"/>
        <end position="812"/>
    </location>
</feature>
<keyword evidence="6" id="KW-1185">Reference proteome</keyword>
<feature type="transmembrane region" description="Helical" evidence="2">
    <location>
        <begin position="847"/>
        <end position="865"/>
    </location>
</feature>
<feature type="transmembrane region" description="Helical" evidence="2">
    <location>
        <begin position="877"/>
        <end position="897"/>
    </location>
</feature>
<dbReference type="Proteomes" id="UP000799772">
    <property type="component" value="Unassembled WGS sequence"/>
</dbReference>
<feature type="domain" description="DUF7928" evidence="4">
    <location>
        <begin position="97"/>
        <end position="248"/>
    </location>
</feature>
<evidence type="ECO:0008006" key="7">
    <source>
        <dbReference type="Google" id="ProtNLM"/>
    </source>
</evidence>
<proteinExistence type="predicted"/>
<feature type="transmembrane region" description="Helical" evidence="2">
    <location>
        <begin position="752"/>
        <end position="772"/>
    </location>
</feature>
<dbReference type="Pfam" id="PF13632">
    <property type="entry name" value="Glyco_trans_2_3"/>
    <property type="match status" value="1"/>
</dbReference>
<evidence type="ECO:0000259" key="3">
    <source>
        <dbReference type="Pfam" id="PF13632"/>
    </source>
</evidence>
<comment type="caution">
    <text evidence="5">The sequence shown here is derived from an EMBL/GenBank/DDBJ whole genome shotgun (WGS) entry which is preliminary data.</text>
</comment>
<evidence type="ECO:0000313" key="5">
    <source>
        <dbReference type="EMBL" id="KAF2098041.1"/>
    </source>
</evidence>
<evidence type="ECO:0000259" key="4">
    <source>
        <dbReference type="Pfam" id="PF25550"/>
    </source>
</evidence>
<dbReference type="Pfam" id="PF25550">
    <property type="entry name" value="DUF7928"/>
    <property type="match status" value="1"/>
</dbReference>
<sequence>MGLGDYVHGEKESKTSEAKWHGSPTQEARPREATDEPFPQPTSVTATPSGDLVPDMDSSSGIRGSCGDDSKVTTPRVSSPRRLSLNGSIQSLWTEDIKHEVMVNYLFQQQCSSLWVGDESGQVEGVMLRKSRGNYISCPPQLMDSSFGYACQALNVQAAMTVNSRIVKTFLSWSPDAVDVPLLNGLRVQILPTIDDLPKARKHQFAAFTAYDGLLVVWDDEAMNLIPRARTIEKELIELVWKHGRGFGEEQGEEEKERGPAIAEYQINEETGQYSENRPTNIINSITVGITLLIITLMMGAGVRQIVIESMTDKDWTRVAFLAFAPIQIFFTLFFAQVIVCSVAQIVGPVKQMTENSRYYSAKLPRRTTGTKLPHVTIQCPVYKEGLASVIAPTVKSVKQAISTYELQGGSANLLINDDGLQIISEEERQARIEFYRDHCIGWTARPKHGSEGFIRKGKFKKASNMNYGLMISNNVEEKLAEVERSVGWTQADEARAYDRCLNEVLDENGRAWADGNIRVGDYIVLIDSDTRVPSDCLIDAVSEMEQCPEVGIMQFSSGVMQVVWTYFENGITFFTNLIYTAIKYTVSNGDVAPFVGHNAILRWSAIQQVSFYDEDGYEKFWSESHVSEDFDMSLRLQVNGYIIRLAAWAGERFKEGVSLTVYDELARWEKYAYGCNELLFHPIRFWPVRGPFTPLFRKFLFSNIRFTSKVTIISYIGTYYAIGAAWILTTANYLAIGWFNGYLDKYYIDSWKVWFSIILVFNGLGNVALAVMRYRTSAKTILGALVENFKWTVMLAIFLGGLSLHVSQALLAHMFEMNMAWGATSKEAEFSNFFTEVPKVLRRFKFSICFASFSIVAMIIMATAPWVPYDWKIKEFVAILPLATVAVSHLLLPIALNPALMTFSW</sequence>
<feature type="transmembrane region" description="Helical" evidence="2">
    <location>
        <begin position="720"/>
        <end position="740"/>
    </location>
</feature>
<feature type="compositionally biased region" description="Basic and acidic residues" evidence="1">
    <location>
        <begin position="7"/>
        <end position="20"/>
    </location>
</feature>
<dbReference type="Gene3D" id="3.90.550.10">
    <property type="entry name" value="Spore Coat Polysaccharide Biosynthesis Protein SpsA, Chain A"/>
    <property type="match status" value="1"/>
</dbReference>
<dbReference type="InterPro" id="IPR029044">
    <property type="entry name" value="Nucleotide-diphossugar_trans"/>
</dbReference>
<keyword evidence="2" id="KW-0812">Transmembrane</keyword>
<dbReference type="PANTHER" id="PTHR35408">
    <property type="entry name" value="CHROMOSOME 15, WHOLE GENOME SHOTGUN SEQUENCE"/>
    <property type="match status" value="1"/>
</dbReference>